<evidence type="ECO:0000256" key="6">
    <source>
        <dbReference type="SAM" id="MobiDB-lite"/>
    </source>
</evidence>
<dbReference type="GO" id="GO:0010133">
    <property type="term" value="P:L-proline catabolic process to L-glutamate"/>
    <property type="evidence" value="ECO:0007669"/>
    <property type="project" value="TreeGrafter"/>
</dbReference>
<evidence type="ECO:0000313" key="9">
    <source>
        <dbReference type="Proteomes" id="UP001438707"/>
    </source>
</evidence>
<sequence>MALILLRKPPSNYSKLFLGRCEGFPVFATYPMPAQQTPAAAPAQGIAAGLLSSRSTPTQSSTPAHVSPDKTEDFTAASQLPRPHPELLHVHHRWQTPGQPQEPAQPLQLPHPQLHRQSQATAPDFNDHQQAFRHKTTARLLQTLAVFRACGFPLFVQNAMHLYKGSRTLIGQAATDAIVRRTFFKQFCGGECDQSIKPVLAYLHQHGIGPIINYAAEDAVASTNPHNTKSSNDVAEAACDQACKIFRKSIQDAAATAGLGFMAIKVSALGSPSMLKRASAALTEQGIADMWPGEGSALRPHDTPVEMLQGSLTQEDSTALDNATQRVLSLAQTAASLGNVRMMIDAEHIYMQPAIDAIALEAQRSVNMGRAVVLQTYQCYLKSTPSRLAGDVSLAARQGWTFGGKLVRGAYLVHEVEQAKLLGQPRPVHDSLLETHACYDRCVEQLMQKAGQSNVEMMVASHNQQSIEKAVALMQQLGISPSDNGVYFGQLYGMSDHLSFTLGPHGYQAYKVIPYGPIETTMPYLTRRAQENSDIFKKSGVGKELEMIKAELARRLVAFFKPSGWQRPSLSTQPGAATVLPSA</sequence>
<dbReference type="InterPro" id="IPR029041">
    <property type="entry name" value="FAD-linked_oxidoreductase-like"/>
</dbReference>
<accession>A0AAW1RF46</accession>
<evidence type="ECO:0000256" key="2">
    <source>
        <dbReference type="ARBA" id="ARBA00012695"/>
    </source>
</evidence>
<evidence type="ECO:0000256" key="5">
    <source>
        <dbReference type="RuleBase" id="RU364054"/>
    </source>
</evidence>
<dbReference type="GO" id="GO:0071949">
    <property type="term" value="F:FAD binding"/>
    <property type="evidence" value="ECO:0007669"/>
    <property type="project" value="TreeGrafter"/>
</dbReference>
<feature type="domain" description="Proline dehydrogenase" evidence="7">
    <location>
        <begin position="203"/>
        <end position="534"/>
    </location>
</feature>
<keyword evidence="4 5" id="KW-0642">Proline metabolism</keyword>
<dbReference type="Gene3D" id="3.20.20.220">
    <property type="match status" value="1"/>
</dbReference>
<dbReference type="PANTHER" id="PTHR13914">
    <property type="entry name" value="PROLINE OXIDASE"/>
    <property type="match status" value="1"/>
</dbReference>
<dbReference type="Proteomes" id="UP001438707">
    <property type="component" value="Unassembled WGS sequence"/>
</dbReference>
<feature type="compositionally biased region" description="Low complexity" evidence="6">
    <location>
        <begin position="97"/>
        <end position="119"/>
    </location>
</feature>
<reference evidence="8 9" key="1">
    <citation type="journal article" date="2024" name="Nat. Commun.">
        <title>Phylogenomics reveals the evolutionary origins of lichenization in chlorophyte algae.</title>
        <authorList>
            <person name="Puginier C."/>
            <person name="Libourel C."/>
            <person name="Otte J."/>
            <person name="Skaloud P."/>
            <person name="Haon M."/>
            <person name="Grisel S."/>
            <person name="Petersen M."/>
            <person name="Berrin J.G."/>
            <person name="Delaux P.M."/>
            <person name="Dal Grande F."/>
            <person name="Keller J."/>
        </authorList>
    </citation>
    <scope>NUCLEOTIDE SEQUENCE [LARGE SCALE GENOMIC DNA]</scope>
    <source>
        <strain evidence="8 9">SAG 2145</strain>
    </source>
</reference>
<dbReference type="EMBL" id="JALJOS010000012">
    <property type="protein sequence ID" value="KAK9832214.1"/>
    <property type="molecule type" value="Genomic_DNA"/>
</dbReference>
<organism evidence="8 9">
    <name type="scientific">Apatococcus lobatus</name>
    <dbReference type="NCBI Taxonomy" id="904363"/>
    <lineage>
        <taxon>Eukaryota</taxon>
        <taxon>Viridiplantae</taxon>
        <taxon>Chlorophyta</taxon>
        <taxon>core chlorophytes</taxon>
        <taxon>Trebouxiophyceae</taxon>
        <taxon>Chlorellales</taxon>
        <taxon>Chlorellaceae</taxon>
        <taxon>Apatococcus</taxon>
    </lineage>
</organism>
<dbReference type="AlphaFoldDB" id="A0AAW1RF46"/>
<comment type="caution">
    <text evidence="8">The sequence shown here is derived from an EMBL/GenBank/DDBJ whole genome shotgun (WGS) entry which is preliminary data.</text>
</comment>
<dbReference type="GO" id="GO:0004657">
    <property type="term" value="F:proline dehydrogenase activity"/>
    <property type="evidence" value="ECO:0007669"/>
    <property type="project" value="UniProtKB-EC"/>
</dbReference>
<comment type="catalytic activity">
    <reaction evidence="5">
        <text>L-proline + a quinone = (S)-1-pyrroline-5-carboxylate + a quinol + H(+)</text>
        <dbReference type="Rhea" id="RHEA:23784"/>
        <dbReference type="ChEBI" id="CHEBI:15378"/>
        <dbReference type="ChEBI" id="CHEBI:17388"/>
        <dbReference type="ChEBI" id="CHEBI:24646"/>
        <dbReference type="ChEBI" id="CHEBI:60039"/>
        <dbReference type="ChEBI" id="CHEBI:132124"/>
        <dbReference type="EC" id="1.5.5.2"/>
    </reaction>
</comment>
<keyword evidence="5" id="KW-0274">FAD</keyword>
<name>A0AAW1RF46_9CHLO</name>
<proteinExistence type="inferred from homology"/>
<keyword evidence="3 5" id="KW-0560">Oxidoreductase</keyword>
<dbReference type="InterPro" id="IPR015659">
    <property type="entry name" value="Proline_oxidase"/>
</dbReference>
<dbReference type="PANTHER" id="PTHR13914:SF0">
    <property type="entry name" value="PROLINE DEHYDROGENASE 1, MITOCHONDRIAL"/>
    <property type="match status" value="1"/>
</dbReference>
<dbReference type="SUPFAM" id="SSF51730">
    <property type="entry name" value="FAD-linked oxidoreductase"/>
    <property type="match status" value="1"/>
</dbReference>
<dbReference type="EC" id="1.5.5.2" evidence="2 5"/>
<keyword evidence="9" id="KW-1185">Reference proteome</keyword>
<evidence type="ECO:0000259" key="7">
    <source>
        <dbReference type="Pfam" id="PF01619"/>
    </source>
</evidence>
<feature type="region of interest" description="Disordered" evidence="6">
    <location>
        <begin position="95"/>
        <end position="119"/>
    </location>
</feature>
<gene>
    <name evidence="8" type="ORF">WJX74_003223</name>
</gene>
<evidence type="ECO:0000313" key="8">
    <source>
        <dbReference type="EMBL" id="KAK9832214.1"/>
    </source>
</evidence>
<dbReference type="Pfam" id="PF01619">
    <property type="entry name" value="Pro_dh"/>
    <property type="match status" value="1"/>
</dbReference>
<evidence type="ECO:0000256" key="4">
    <source>
        <dbReference type="ARBA" id="ARBA00023062"/>
    </source>
</evidence>
<evidence type="ECO:0000256" key="3">
    <source>
        <dbReference type="ARBA" id="ARBA00023002"/>
    </source>
</evidence>
<comment type="similarity">
    <text evidence="1 5">Belongs to the proline oxidase family.</text>
</comment>
<protein>
    <recommendedName>
        <fullName evidence="2 5">Proline dehydrogenase</fullName>
        <ecNumber evidence="2 5">1.5.5.2</ecNumber>
    </recommendedName>
</protein>
<keyword evidence="5" id="KW-0285">Flavoprotein</keyword>
<evidence type="ECO:0000256" key="1">
    <source>
        <dbReference type="ARBA" id="ARBA00005869"/>
    </source>
</evidence>
<dbReference type="GO" id="GO:0005739">
    <property type="term" value="C:mitochondrion"/>
    <property type="evidence" value="ECO:0007669"/>
    <property type="project" value="TreeGrafter"/>
</dbReference>
<comment type="cofactor">
    <cofactor evidence="5">
        <name>FAD</name>
        <dbReference type="ChEBI" id="CHEBI:57692"/>
    </cofactor>
</comment>
<dbReference type="InterPro" id="IPR002872">
    <property type="entry name" value="Proline_DH_dom"/>
</dbReference>
<comment type="function">
    <text evidence="5">Converts proline to delta-1-pyrroline-5-carboxylate.</text>
</comment>